<organism evidence="1 2">
    <name type="scientific">Pyricularia oryzae</name>
    <name type="common">Rice blast fungus</name>
    <name type="synonym">Magnaporthe oryzae</name>
    <dbReference type="NCBI Taxonomy" id="318829"/>
    <lineage>
        <taxon>Eukaryota</taxon>
        <taxon>Fungi</taxon>
        <taxon>Dikarya</taxon>
        <taxon>Ascomycota</taxon>
        <taxon>Pezizomycotina</taxon>
        <taxon>Sordariomycetes</taxon>
        <taxon>Sordariomycetidae</taxon>
        <taxon>Magnaporthales</taxon>
        <taxon>Pyriculariaceae</taxon>
        <taxon>Pyricularia</taxon>
    </lineage>
</organism>
<reference evidence="1 2" key="1">
    <citation type="journal article" date="2019" name="Mol. Biol. Evol.">
        <title>Blast fungal genomes show frequent chromosomal changes, gene gains and losses, and effector gene turnover.</title>
        <authorList>
            <person name="Gomez Luciano L.B."/>
            <person name="Jason Tsai I."/>
            <person name="Chuma I."/>
            <person name="Tosa Y."/>
            <person name="Chen Y.H."/>
            <person name="Li J.Y."/>
            <person name="Li M.Y."/>
            <person name="Jade Lu M.Y."/>
            <person name="Nakayashiki H."/>
            <person name="Li W.H."/>
        </authorList>
    </citation>
    <scope>NUCLEOTIDE SEQUENCE [LARGE SCALE GENOMIC DNA]</scope>
    <source>
        <strain evidence="1">MZ5-1-6</strain>
    </source>
</reference>
<evidence type="ECO:0000313" key="1">
    <source>
        <dbReference type="EMBL" id="QBZ65526.1"/>
    </source>
</evidence>
<dbReference type="Proteomes" id="UP000294847">
    <property type="component" value="Chromosome 7"/>
</dbReference>
<dbReference type="AlphaFoldDB" id="A0A4P7NUD0"/>
<name>A0A4P7NUD0_PYROR</name>
<dbReference type="EMBL" id="CP034210">
    <property type="protein sequence ID" value="QBZ65526.1"/>
    <property type="molecule type" value="Genomic_DNA"/>
</dbReference>
<gene>
    <name evidence="1" type="ORF">PoMZ_12488</name>
</gene>
<sequence>MGKFVVISSVSTTSFCCTQPKLGLYQQALAYPSLPSPGLVHQHCRPRPPQPHRSHRICKWYSNCAAEASTPMCGCVVGLSRAKIRTALQDLGCDGTIDGRVLIGRRMGSSTAAHTHKPPTWDKSRCVSRFDGGMGGQHIAGNWKHKAHLRFKSRTFRN</sequence>
<evidence type="ECO:0000313" key="2">
    <source>
        <dbReference type="Proteomes" id="UP000294847"/>
    </source>
</evidence>
<protein>
    <submittedName>
        <fullName evidence="1">Uncharacterized protein</fullName>
    </submittedName>
</protein>
<proteinExistence type="predicted"/>
<accession>A0A4P7NUD0</accession>